<comment type="similarity">
    <text evidence="1">Belongs to the SorC transcriptional regulatory family.</text>
</comment>
<name>A0A136Q031_9FIRM</name>
<dbReference type="InterPro" id="IPR000835">
    <property type="entry name" value="HTH_MarR-typ"/>
</dbReference>
<dbReference type="Gene3D" id="1.10.10.10">
    <property type="entry name" value="Winged helix-like DNA-binding domain superfamily/Winged helix DNA-binding domain"/>
    <property type="match status" value="1"/>
</dbReference>
<evidence type="ECO:0000313" key="6">
    <source>
        <dbReference type="EMBL" id="KXK64050.1"/>
    </source>
</evidence>
<proteinExistence type="inferred from homology"/>
<dbReference type="Pfam" id="PF04198">
    <property type="entry name" value="Sugar-bind"/>
    <property type="match status" value="1"/>
</dbReference>
<dbReference type="PANTHER" id="PTHR34294">
    <property type="entry name" value="TRANSCRIPTIONAL REGULATOR-RELATED"/>
    <property type="match status" value="1"/>
</dbReference>
<sequence>MNEKEFQLMISAAKQYYQLGISQEEIARKAYVSKSTVSRLIRKAVDLGYVEFKINYSGEAVTHLQQELFDLSGIPCTVLPAFVDDYLPRLDDVCAYAAHDIPTLIEDDEIVGVTWGRTTEYLAKNLVPPPQEKHGVKVCMLSGFVTGTIASMKATHIIEKFADIFSAQGFVMPAPLLVDTEHIAQVLLSDSNIRYVMDLCRRAQTVILSVGGTDLKDTFLTDEGTYNLSVYNKIVHSGGVGDIAGRNFDINGNEIQSNITGRIISISLSELKQKRNRICIAIGEHKSQAILGALRGGIVNRLYTDEITAKDILKKARLLRK</sequence>
<dbReference type="SUPFAM" id="SSF100950">
    <property type="entry name" value="NagB/RpiA/CoA transferase-like"/>
    <property type="match status" value="1"/>
</dbReference>
<accession>A0A136Q031</accession>
<dbReference type="InterPro" id="IPR051054">
    <property type="entry name" value="SorC_transcr_regulators"/>
</dbReference>
<evidence type="ECO:0000256" key="4">
    <source>
        <dbReference type="ARBA" id="ARBA00023163"/>
    </source>
</evidence>
<dbReference type="InterPro" id="IPR036388">
    <property type="entry name" value="WH-like_DNA-bd_sf"/>
</dbReference>
<feature type="domain" description="HTH cro/C1-type" evidence="5">
    <location>
        <begin position="18"/>
        <end position="40"/>
    </location>
</feature>
<dbReference type="AlphaFoldDB" id="A0A136Q031"/>
<dbReference type="RefSeq" id="WP_066522828.1">
    <property type="nucleotide sequence ID" value="NZ_CABMOF010000010.1"/>
</dbReference>
<dbReference type="InterPro" id="IPR037171">
    <property type="entry name" value="NagB/RpiA_transferase-like"/>
</dbReference>
<keyword evidence="7" id="KW-1185">Reference proteome</keyword>
<dbReference type="EMBL" id="LSZW01000067">
    <property type="protein sequence ID" value="KXK64050.1"/>
    <property type="molecule type" value="Genomic_DNA"/>
</dbReference>
<dbReference type="Proteomes" id="UP000070366">
    <property type="component" value="Unassembled WGS sequence"/>
</dbReference>
<dbReference type="STRING" id="626937.HMPREF3293_03098"/>
<dbReference type="InterPro" id="IPR001387">
    <property type="entry name" value="Cro/C1-type_HTH"/>
</dbReference>
<protein>
    <submittedName>
        <fullName evidence="6">Sugar-binding domain protein</fullName>
    </submittedName>
</protein>
<evidence type="ECO:0000259" key="5">
    <source>
        <dbReference type="PROSITE" id="PS50943"/>
    </source>
</evidence>
<dbReference type="CDD" id="cd00093">
    <property type="entry name" value="HTH_XRE"/>
    <property type="match status" value="1"/>
</dbReference>
<dbReference type="GO" id="GO:0003700">
    <property type="term" value="F:DNA-binding transcription factor activity"/>
    <property type="evidence" value="ECO:0007669"/>
    <property type="project" value="InterPro"/>
</dbReference>
<keyword evidence="2" id="KW-0805">Transcription regulation</keyword>
<dbReference type="OrthoDB" id="58802at2"/>
<keyword evidence="3" id="KW-0238">DNA-binding</keyword>
<dbReference type="GO" id="GO:0030246">
    <property type="term" value="F:carbohydrate binding"/>
    <property type="evidence" value="ECO:0007669"/>
    <property type="project" value="InterPro"/>
</dbReference>
<evidence type="ECO:0000313" key="7">
    <source>
        <dbReference type="Proteomes" id="UP000070366"/>
    </source>
</evidence>
<dbReference type="KEGG" id="cmiu:B1H56_13755"/>
<dbReference type="GO" id="GO:0003677">
    <property type="term" value="F:DNA binding"/>
    <property type="evidence" value="ECO:0007669"/>
    <property type="project" value="UniProtKB-KW"/>
</dbReference>
<organism evidence="6 7">
    <name type="scientific">Christensenella minuta</name>
    <dbReference type="NCBI Taxonomy" id="626937"/>
    <lineage>
        <taxon>Bacteria</taxon>
        <taxon>Bacillati</taxon>
        <taxon>Bacillota</taxon>
        <taxon>Clostridia</taxon>
        <taxon>Christensenellales</taxon>
        <taxon>Christensenellaceae</taxon>
        <taxon>Christensenella</taxon>
    </lineage>
</organism>
<reference evidence="6 7" key="1">
    <citation type="submission" date="2016-02" db="EMBL/GenBank/DDBJ databases">
        <authorList>
            <person name="Wen L."/>
            <person name="He K."/>
            <person name="Yang H."/>
        </authorList>
    </citation>
    <scope>NUCLEOTIDE SEQUENCE [LARGE SCALE GENOMIC DNA]</scope>
    <source>
        <strain evidence="6 7">DSM 22607</strain>
    </source>
</reference>
<evidence type="ECO:0000256" key="3">
    <source>
        <dbReference type="ARBA" id="ARBA00023125"/>
    </source>
</evidence>
<comment type="caution">
    <text evidence="6">The sequence shown here is derived from an EMBL/GenBank/DDBJ whole genome shotgun (WGS) entry which is preliminary data.</text>
</comment>
<dbReference type="PANTHER" id="PTHR34294:SF1">
    <property type="entry name" value="TRANSCRIPTIONAL REGULATOR LSRR"/>
    <property type="match status" value="1"/>
</dbReference>
<gene>
    <name evidence="6" type="ORF">HMPREF3293_03098</name>
</gene>
<dbReference type="Gene3D" id="3.40.50.1360">
    <property type="match status" value="1"/>
</dbReference>
<evidence type="ECO:0000256" key="2">
    <source>
        <dbReference type="ARBA" id="ARBA00023015"/>
    </source>
</evidence>
<dbReference type="InterPro" id="IPR007324">
    <property type="entry name" value="Sugar-bd_dom_put"/>
</dbReference>
<dbReference type="PROSITE" id="PS50943">
    <property type="entry name" value="HTH_CROC1"/>
    <property type="match status" value="1"/>
</dbReference>
<keyword evidence="4" id="KW-0804">Transcription</keyword>
<dbReference type="Pfam" id="PF12802">
    <property type="entry name" value="MarR_2"/>
    <property type="match status" value="1"/>
</dbReference>
<evidence type="ECO:0000256" key="1">
    <source>
        <dbReference type="ARBA" id="ARBA00010466"/>
    </source>
</evidence>